<accession>A0A852ZDV9</accession>
<dbReference type="EMBL" id="JACBYW010000006">
    <property type="protein sequence ID" value="NYH80173.1"/>
    <property type="molecule type" value="Genomic_DNA"/>
</dbReference>
<organism evidence="2 3">
    <name type="scientific">Actinopolyspora biskrensis</name>
    <dbReference type="NCBI Taxonomy" id="1470178"/>
    <lineage>
        <taxon>Bacteria</taxon>
        <taxon>Bacillati</taxon>
        <taxon>Actinomycetota</taxon>
        <taxon>Actinomycetes</taxon>
        <taxon>Actinopolysporales</taxon>
        <taxon>Actinopolysporaceae</taxon>
        <taxon>Actinopolyspora</taxon>
    </lineage>
</organism>
<evidence type="ECO:0000256" key="1">
    <source>
        <dbReference type="SAM" id="MobiDB-lite"/>
    </source>
</evidence>
<proteinExistence type="predicted"/>
<evidence type="ECO:0000313" key="2">
    <source>
        <dbReference type="EMBL" id="NYH80173.1"/>
    </source>
</evidence>
<keyword evidence="3" id="KW-1185">Reference proteome</keyword>
<sequence length="71" mass="7890">MSHSRTHREEPLTKGPVRLGVLQPAQDEEIRCVGRMRCEAGPPRRWPLKSGPTSQGADSRDGYPTSHAKLL</sequence>
<protein>
    <submittedName>
        <fullName evidence="2">Uncharacterized protein</fullName>
    </submittedName>
</protein>
<feature type="region of interest" description="Disordered" evidence="1">
    <location>
        <begin position="37"/>
        <end position="71"/>
    </location>
</feature>
<name>A0A852ZDV9_9ACTN</name>
<dbReference type="AlphaFoldDB" id="A0A852ZDV9"/>
<comment type="caution">
    <text evidence="2">The sequence shown here is derived from an EMBL/GenBank/DDBJ whole genome shotgun (WGS) entry which is preliminary data.</text>
</comment>
<dbReference type="Proteomes" id="UP000548304">
    <property type="component" value="Unassembled WGS sequence"/>
</dbReference>
<reference evidence="2 3" key="1">
    <citation type="submission" date="2020-07" db="EMBL/GenBank/DDBJ databases">
        <title>Genomic Encyclopedia of Type Strains, Phase III (KMG-III): the genomes of soil and plant-associated and newly described type strains.</title>
        <authorList>
            <person name="Whitman W."/>
        </authorList>
    </citation>
    <scope>NUCLEOTIDE SEQUENCE [LARGE SCALE GENOMIC DNA]</scope>
    <source>
        <strain evidence="2 3">CECT 8576</strain>
    </source>
</reference>
<evidence type="ECO:0000313" key="3">
    <source>
        <dbReference type="Proteomes" id="UP000548304"/>
    </source>
</evidence>
<gene>
    <name evidence="2" type="ORF">FHR84_003522</name>
</gene>